<keyword evidence="1" id="KW-0472">Membrane</keyword>
<protein>
    <submittedName>
        <fullName evidence="2">DUF1294 domain-containing protein</fullName>
    </submittedName>
</protein>
<evidence type="ECO:0000313" key="2">
    <source>
        <dbReference type="EMBL" id="WMB28836.1"/>
    </source>
</evidence>
<reference evidence="3" key="1">
    <citation type="submission" date="2022-10" db="EMBL/GenBank/DDBJ databases">
        <title>Streptococcus didelphis as causative of fatal infections in opossums (Didelphis albiventris).</title>
        <authorList>
            <person name="Breyer G.M."/>
            <person name="Da Silva M.E.R.J."/>
            <person name="Siqueira F.M."/>
        </authorList>
    </citation>
    <scope>NUCLEOTIDE SEQUENCE [LARGE SCALE GENOMIC DNA]</scope>
    <source>
        <strain evidence="3">LBVP101/21</strain>
    </source>
</reference>
<feature type="transmembrane region" description="Helical" evidence="1">
    <location>
        <begin position="6"/>
        <end position="22"/>
    </location>
</feature>
<keyword evidence="3" id="KW-1185">Reference proteome</keyword>
<keyword evidence="1" id="KW-0812">Transmembrane</keyword>
<organism evidence="2 3">
    <name type="scientific">Streptococcus didelphis</name>
    <dbReference type="NCBI Taxonomy" id="102886"/>
    <lineage>
        <taxon>Bacteria</taxon>
        <taxon>Bacillati</taxon>
        <taxon>Bacillota</taxon>
        <taxon>Bacilli</taxon>
        <taxon>Lactobacillales</taxon>
        <taxon>Streptococcaceae</taxon>
        <taxon>Streptococcus</taxon>
    </lineage>
</organism>
<dbReference type="EMBL" id="CP110509">
    <property type="protein sequence ID" value="WMB28836.1"/>
    <property type="molecule type" value="Genomic_DNA"/>
</dbReference>
<dbReference type="Proteomes" id="UP001238096">
    <property type="component" value="Chromosome"/>
</dbReference>
<dbReference type="InterPro" id="IPR010718">
    <property type="entry name" value="DUF1294"/>
</dbReference>
<feature type="transmembrane region" description="Helical" evidence="1">
    <location>
        <begin position="65"/>
        <end position="86"/>
    </location>
</feature>
<evidence type="ECO:0000256" key="1">
    <source>
        <dbReference type="SAM" id="Phobius"/>
    </source>
</evidence>
<gene>
    <name evidence="2" type="ORF">N1496_09360</name>
</gene>
<evidence type="ECO:0000313" key="3">
    <source>
        <dbReference type="Proteomes" id="UP001238096"/>
    </source>
</evidence>
<sequence>MFLFLLWGFLLWNVFVFFLYGLDKKRAIKGKWRISEKVLLSTSLLTGGLGALLGGHFFHHKTQKWYFQLSWYLGIGLIALMAYLVLPISSYF</sequence>
<dbReference type="RefSeq" id="WP_018366228.1">
    <property type="nucleotide sequence ID" value="NZ_CP104407.1"/>
</dbReference>
<feature type="transmembrane region" description="Helical" evidence="1">
    <location>
        <begin position="38"/>
        <end position="59"/>
    </location>
</feature>
<keyword evidence="1" id="KW-1133">Transmembrane helix</keyword>
<accession>A0ABY9LJ68</accession>
<dbReference type="Pfam" id="PF06961">
    <property type="entry name" value="DUF1294"/>
    <property type="match status" value="1"/>
</dbReference>
<name>A0ABY9LJ68_9STRE</name>
<proteinExistence type="predicted"/>